<gene>
    <name evidence="3" type="ordered locus">Oter_0380</name>
</gene>
<evidence type="ECO:0000256" key="2">
    <source>
        <dbReference type="SAM" id="SignalP"/>
    </source>
</evidence>
<dbReference type="EMBL" id="CP001032">
    <property type="protein sequence ID" value="ACB73670.1"/>
    <property type="molecule type" value="Genomic_DNA"/>
</dbReference>
<dbReference type="CAZy" id="PL10">
    <property type="family name" value="Polysaccharide Lyase Family 10"/>
</dbReference>
<dbReference type="Gene3D" id="1.50.10.20">
    <property type="match status" value="1"/>
</dbReference>
<keyword evidence="2" id="KW-0732">Signal</keyword>
<organism evidence="3 4">
    <name type="scientific">Opitutus terrae (strain DSM 11246 / JCM 15787 / PB90-1)</name>
    <dbReference type="NCBI Taxonomy" id="452637"/>
    <lineage>
        <taxon>Bacteria</taxon>
        <taxon>Pseudomonadati</taxon>
        <taxon>Verrucomicrobiota</taxon>
        <taxon>Opitutia</taxon>
        <taxon>Opitutales</taxon>
        <taxon>Opitutaceae</taxon>
        <taxon>Opitutus</taxon>
    </lineage>
</organism>
<dbReference type="HOGENOM" id="CLU_053823_0_0_0"/>
<proteinExistence type="predicted"/>
<dbReference type="InterPro" id="IPR012669">
    <property type="entry name" value="Pectate_lyase"/>
</dbReference>
<dbReference type="RefSeq" id="WP_012373208.1">
    <property type="nucleotide sequence ID" value="NC_010571.1"/>
</dbReference>
<evidence type="ECO:0000313" key="3">
    <source>
        <dbReference type="EMBL" id="ACB73670.1"/>
    </source>
</evidence>
<dbReference type="SUPFAM" id="SSF81853">
    <property type="entry name" value="Family 10 polysaccharide lyase"/>
    <property type="match status" value="1"/>
</dbReference>
<dbReference type="eggNOG" id="COG1657">
    <property type="taxonomic scope" value="Bacteria"/>
</dbReference>
<dbReference type="Proteomes" id="UP000007013">
    <property type="component" value="Chromosome"/>
</dbReference>
<dbReference type="STRING" id="452637.Oter_0380"/>
<sequence>MSPRWLSCLILTSVVTSGLVQAAPPPRGWPAEPFAPLTPERIAALPAAERAAWETYWQQSERLASELPARAHADASPLQPMSGPPKGGIHSKGLRLEAPTAWYATEEARAVANRVVAGQLEIGGWPKGRDYSRDLDPDRARPAGSDGATFDNNATISELHYLAEAITAAPGDPRATKWSAGFERGLRYLFAAQYPHGGFPQYYPLIGGYHDGVTFNDDAMTNVLELLRDVGAGAAPFAFVPPELRQASAARFQRGVACTLATQLRDANGRRTVWCQQYDPLTLRAAAARNFEPIADASRESARVVLMLMRLPDPSPEVREAVEGAVAWFRRTALHDLKVRRAPGDTRGEAIPAPGAPPLWARFYEPGTTTPIFGDRDRTIHYDLAEVSAERIAGYTWYTDAPASVLRRYEKWQARR</sequence>
<feature type="compositionally biased region" description="Basic and acidic residues" evidence="1">
    <location>
        <begin position="127"/>
        <end position="141"/>
    </location>
</feature>
<reference evidence="3 4" key="1">
    <citation type="journal article" date="2011" name="J. Bacteriol.">
        <title>Genome sequence of the verrucomicrobium Opitutus terrae PB90-1, an abundant inhabitant of rice paddy soil ecosystems.</title>
        <authorList>
            <person name="van Passel M.W."/>
            <person name="Kant R."/>
            <person name="Palva A."/>
            <person name="Copeland A."/>
            <person name="Lucas S."/>
            <person name="Lapidus A."/>
            <person name="Glavina del Rio T."/>
            <person name="Pitluck S."/>
            <person name="Goltsman E."/>
            <person name="Clum A."/>
            <person name="Sun H."/>
            <person name="Schmutz J."/>
            <person name="Larimer F.W."/>
            <person name="Land M.L."/>
            <person name="Hauser L."/>
            <person name="Kyrpides N."/>
            <person name="Mikhailova N."/>
            <person name="Richardson P.P."/>
            <person name="Janssen P.H."/>
            <person name="de Vos W.M."/>
            <person name="Smidt H."/>
        </authorList>
    </citation>
    <scope>NUCLEOTIDE SEQUENCE [LARGE SCALE GENOMIC DNA]</scope>
    <source>
        <strain evidence="4">DSM 11246 / JCM 15787 / PB90-1</strain>
    </source>
</reference>
<keyword evidence="4" id="KW-1185">Reference proteome</keyword>
<evidence type="ECO:0000313" key="4">
    <source>
        <dbReference type="Proteomes" id="UP000007013"/>
    </source>
</evidence>
<evidence type="ECO:0000256" key="1">
    <source>
        <dbReference type="SAM" id="MobiDB-lite"/>
    </source>
</evidence>
<dbReference type="Pfam" id="PF09492">
    <property type="entry name" value="Pec_lyase"/>
    <property type="match status" value="1"/>
</dbReference>
<name>B1ZR03_OPITP</name>
<dbReference type="GO" id="GO:0016829">
    <property type="term" value="F:lyase activity"/>
    <property type="evidence" value="ECO:0007669"/>
    <property type="project" value="UniProtKB-KW"/>
</dbReference>
<keyword evidence="3" id="KW-0456">Lyase</keyword>
<dbReference type="NCBIfam" id="TIGR02474">
    <property type="entry name" value="pec_lyase"/>
    <property type="match status" value="1"/>
</dbReference>
<feature type="region of interest" description="Disordered" evidence="1">
    <location>
        <begin position="69"/>
        <end position="91"/>
    </location>
</feature>
<accession>B1ZR03</accession>
<feature type="chain" id="PRO_5002772016" evidence="2">
    <location>
        <begin position="23"/>
        <end position="416"/>
    </location>
</feature>
<dbReference type="OrthoDB" id="9804686at2"/>
<feature type="region of interest" description="Disordered" evidence="1">
    <location>
        <begin position="127"/>
        <end position="149"/>
    </location>
</feature>
<dbReference type="KEGG" id="ote:Oter_0380"/>
<protein>
    <submittedName>
        <fullName evidence="3">Pectate lyase</fullName>
    </submittedName>
</protein>
<feature type="signal peptide" evidence="2">
    <location>
        <begin position="1"/>
        <end position="22"/>
    </location>
</feature>
<dbReference type="AlphaFoldDB" id="B1ZR03"/>